<gene>
    <name evidence="2" type="ORF">JOF35_003811</name>
</gene>
<evidence type="ECO:0000313" key="2">
    <source>
        <dbReference type="EMBL" id="MDP9611534.1"/>
    </source>
</evidence>
<protein>
    <submittedName>
        <fullName evidence="2">Uncharacterized protein</fullName>
    </submittedName>
</protein>
<comment type="caution">
    <text evidence="2">The sequence shown here is derived from an EMBL/GenBank/DDBJ whole genome shotgun (WGS) entry which is preliminary data.</text>
</comment>
<keyword evidence="1" id="KW-0812">Transmembrane</keyword>
<feature type="transmembrane region" description="Helical" evidence="1">
    <location>
        <begin position="29"/>
        <end position="48"/>
    </location>
</feature>
<evidence type="ECO:0000313" key="3">
    <source>
        <dbReference type="Proteomes" id="UP001234880"/>
    </source>
</evidence>
<reference evidence="2 3" key="1">
    <citation type="submission" date="2023-07" db="EMBL/GenBank/DDBJ databases">
        <title>Sequencing the genomes of 1000 actinobacteria strains.</title>
        <authorList>
            <person name="Klenk H.-P."/>
        </authorList>
    </citation>
    <scope>NUCLEOTIDE SEQUENCE [LARGE SCALE GENOMIC DNA]</scope>
    <source>
        <strain evidence="2 3">DSM 41600</strain>
    </source>
</reference>
<keyword evidence="1" id="KW-1133">Transmembrane helix</keyword>
<name>A0ABT9KSX4_9ACTN</name>
<keyword evidence="1" id="KW-0472">Membrane</keyword>
<dbReference type="RefSeq" id="WP_307110826.1">
    <property type="nucleotide sequence ID" value="NZ_JAURUE010000001.1"/>
</dbReference>
<feature type="transmembrane region" description="Helical" evidence="1">
    <location>
        <begin position="5"/>
        <end position="23"/>
    </location>
</feature>
<evidence type="ECO:0000256" key="1">
    <source>
        <dbReference type="SAM" id="Phobius"/>
    </source>
</evidence>
<dbReference type="Proteomes" id="UP001234880">
    <property type="component" value="Unassembled WGS sequence"/>
</dbReference>
<accession>A0ABT9KSX4</accession>
<dbReference type="EMBL" id="JAURUE010000001">
    <property type="protein sequence ID" value="MDP9611534.1"/>
    <property type="molecule type" value="Genomic_DNA"/>
</dbReference>
<keyword evidence="3" id="KW-1185">Reference proteome</keyword>
<organism evidence="2 3">
    <name type="scientific">Streptomyces demainii</name>
    <dbReference type="NCBI Taxonomy" id="588122"/>
    <lineage>
        <taxon>Bacteria</taxon>
        <taxon>Bacillati</taxon>
        <taxon>Actinomycetota</taxon>
        <taxon>Actinomycetes</taxon>
        <taxon>Kitasatosporales</taxon>
        <taxon>Streptomycetaceae</taxon>
        <taxon>Streptomyces</taxon>
    </lineage>
</organism>
<sequence>MRSTVLQLGVAALVIGGFVVLTLKGADTTGFVALVAPILGAVFVINHLDHRSDQQDMILQRISEQTNGVLDRRIKDGVRAALDESRPRMTE</sequence>
<proteinExistence type="predicted"/>